<dbReference type="EMBL" id="PYGD01000002">
    <property type="protein sequence ID" value="PSK93184.1"/>
    <property type="molecule type" value="Genomic_DNA"/>
</dbReference>
<evidence type="ECO:0000256" key="2">
    <source>
        <dbReference type="ARBA" id="ARBA00022803"/>
    </source>
</evidence>
<dbReference type="PANTHER" id="PTHR44943">
    <property type="entry name" value="CELLULOSE SYNTHASE OPERON PROTEIN C"/>
    <property type="match status" value="1"/>
</dbReference>
<sequence>MKQKYFFPFIALLLLLFAGFPVAAQKNKEQANSDLLVRQIKAELEGRKDYAKALELARKGAKEFPRNADFQYLLGRIHLLNKDLQKAQSRADEIIDKAPEYRDAYLLGADIQLARSNENGALFYINKGLNRFGRDKELRLKKMVIYQAAGNYTMAGMQADSLLYNFGNDRNVVATYINYRNETGAYYMKAGNMSKAAAEFQKVLEIDPKNKTAFDGNMNTKLQSGDLESSLAIVNTALVRDPNAYDLLWKKIGLLQELKRYPEALDALQFVRKKFPADHKSAQLETELRLEAARYYKSTDPYSQYVAVLEKSPGNREALENVINIAISRGMYDEALAWINKALGKTGSDRELLKKKMSLLEQQQKYIAAAAIADRLYGQQSSDKGLRESFIDLYSAASREYAQQQMPDSALYAYGRILRIEPANELALNGSVNILSGQKRYGAALDMVDKALGYFPGDERLLLKKAGILQEDGQDEAATAILETLQARRPGEKVSRNLVEAQLVTGRKMMQAMDYDGAAAQFRKVLELEPQHKETLNTIINIDLARGRAGAADALQHTADAIAAYPQDRELLMKRSAALFNSGRYEEANTITGDLMQQYPYNTRIRDAYRDQMTTYAGVQRKNGDTTGALLSYGKVLQVKPEDTIALQSMNNLYFNSGNYEAVLSTSDTGLYYHPDNASFMIKKASALEQLQRYQEAARQMDTVVTLYPDRAPYKDYQSYLKSKNFKNQIGIAYLNSHIDSTQSANIATLQYTHYFKHFSLAGRLNFAGRAQGTGLQGELEAYVYHGKKWYSYASAGIANKVVFPKLKASYSLFHNFATSWEAELGGRFQAFDSLNAISGVASLSRYLGDFWLNLRGYAIFYNGKQYGAGVLTARQYLNNKTDFFYANVGYGNSPDDFSRLYQLGETVKYTTYSIGAGYQKMFNYRNIVSLNGTWYNQKIGASRYRNQYDIYLVFLRKF</sequence>
<dbReference type="Pfam" id="PF13181">
    <property type="entry name" value="TPR_8"/>
    <property type="match status" value="1"/>
</dbReference>
<proteinExistence type="predicted"/>
<gene>
    <name evidence="7" type="ORF">B0I18_102154</name>
</gene>
<feature type="chain" id="PRO_5015126327" evidence="4">
    <location>
        <begin position="24"/>
        <end position="959"/>
    </location>
</feature>
<feature type="repeat" description="TPR" evidence="3">
    <location>
        <begin position="499"/>
        <end position="532"/>
    </location>
</feature>
<dbReference type="InterPro" id="IPR051685">
    <property type="entry name" value="Ycf3/AcsC/BcsC/TPR_MFPF"/>
</dbReference>
<evidence type="ECO:0000313" key="8">
    <source>
        <dbReference type="Proteomes" id="UP000240572"/>
    </source>
</evidence>
<dbReference type="Proteomes" id="UP000240572">
    <property type="component" value="Unassembled WGS sequence"/>
</dbReference>
<reference evidence="7 8" key="1">
    <citation type="submission" date="2018-03" db="EMBL/GenBank/DDBJ databases">
        <title>Genomic Encyclopedia of Type Strains, Phase III (KMG-III): the genomes of soil and plant-associated and newly described type strains.</title>
        <authorList>
            <person name="Whitman W."/>
        </authorList>
    </citation>
    <scope>NUCLEOTIDE SEQUENCE [LARGE SCALE GENOMIC DNA]</scope>
    <source>
        <strain evidence="7 8">CGMCC 1.12700</strain>
    </source>
</reference>
<dbReference type="InterPro" id="IPR030887">
    <property type="entry name" value="Beta-barrel_YaiO"/>
</dbReference>
<organism evidence="7 8">
    <name type="scientific">Taibaiella chishuiensis</name>
    <dbReference type="NCBI Taxonomy" id="1434707"/>
    <lineage>
        <taxon>Bacteria</taxon>
        <taxon>Pseudomonadati</taxon>
        <taxon>Bacteroidota</taxon>
        <taxon>Chitinophagia</taxon>
        <taxon>Chitinophagales</taxon>
        <taxon>Chitinophagaceae</taxon>
        <taxon>Taibaiella</taxon>
    </lineage>
</organism>
<evidence type="ECO:0000313" key="7">
    <source>
        <dbReference type="EMBL" id="PSK93184.1"/>
    </source>
</evidence>
<dbReference type="Pfam" id="PF19413">
    <property type="entry name" value="YaiO"/>
    <property type="match status" value="1"/>
</dbReference>
<accession>A0A2P8D7I2</accession>
<evidence type="ECO:0000259" key="5">
    <source>
        <dbReference type="Pfam" id="PF19413"/>
    </source>
</evidence>
<dbReference type="RefSeq" id="WP_106522209.1">
    <property type="nucleotide sequence ID" value="NZ_PYGD01000002.1"/>
</dbReference>
<dbReference type="Gene3D" id="1.25.40.10">
    <property type="entry name" value="Tetratricopeptide repeat domain"/>
    <property type="match status" value="4"/>
</dbReference>
<dbReference type="NCBIfam" id="TIGR04390">
    <property type="entry name" value="OMP_YaiO_dom"/>
    <property type="match status" value="1"/>
</dbReference>
<dbReference type="Pfam" id="PF25060">
    <property type="entry name" value="ARM_TT21_2nd"/>
    <property type="match status" value="1"/>
</dbReference>
<comment type="caution">
    <text evidence="7">The sequence shown here is derived from an EMBL/GenBank/DDBJ whole genome shotgun (WGS) entry which is preliminary data.</text>
</comment>
<evidence type="ECO:0000259" key="6">
    <source>
        <dbReference type="Pfam" id="PF25060"/>
    </source>
</evidence>
<dbReference type="PANTHER" id="PTHR44943:SF8">
    <property type="entry name" value="TPR REPEAT-CONTAINING PROTEIN MJ0263"/>
    <property type="match status" value="1"/>
</dbReference>
<evidence type="ECO:0000256" key="4">
    <source>
        <dbReference type="SAM" id="SignalP"/>
    </source>
</evidence>
<evidence type="ECO:0000256" key="3">
    <source>
        <dbReference type="PROSITE-ProRule" id="PRU00339"/>
    </source>
</evidence>
<dbReference type="PROSITE" id="PS50005">
    <property type="entry name" value="TPR"/>
    <property type="match status" value="2"/>
</dbReference>
<feature type="repeat" description="TPR" evidence="3">
    <location>
        <begin position="177"/>
        <end position="210"/>
    </location>
</feature>
<feature type="signal peptide" evidence="4">
    <location>
        <begin position="1"/>
        <end position="23"/>
    </location>
</feature>
<keyword evidence="4" id="KW-0732">Signal</keyword>
<dbReference type="Pfam" id="PF14559">
    <property type="entry name" value="TPR_19"/>
    <property type="match status" value="1"/>
</dbReference>
<feature type="domain" description="Tetratricopeptide repeat protein 21A/21B second ARM" evidence="6">
    <location>
        <begin position="62"/>
        <end position="115"/>
    </location>
</feature>
<dbReference type="SMART" id="SM00028">
    <property type="entry name" value="TPR"/>
    <property type="match status" value="8"/>
</dbReference>
<dbReference type="OrthoDB" id="691989at2"/>
<dbReference type="AlphaFoldDB" id="A0A2P8D7I2"/>
<feature type="domain" description="YaiO beta-barrel" evidence="5">
    <location>
        <begin position="727"/>
        <end position="897"/>
    </location>
</feature>
<keyword evidence="8" id="KW-1185">Reference proteome</keyword>
<protein>
    <submittedName>
        <fullName evidence="7">YaiO family outer membrane protein</fullName>
    </submittedName>
</protein>
<evidence type="ECO:0000256" key="1">
    <source>
        <dbReference type="ARBA" id="ARBA00022737"/>
    </source>
</evidence>
<keyword evidence="2 3" id="KW-0802">TPR repeat</keyword>
<dbReference type="InterPro" id="IPR011990">
    <property type="entry name" value="TPR-like_helical_dom_sf"/>
</dbReference>
<name>A0A2P8D7I2_9BACT</name>
<dbReference type="SUPFAM" id="SSF48452">
    <property type="entry name" value="TPR-like"/>
    <property type="match status" value="3"/>
</dbReference>
<keyword evidence="1" id="KW-0677">Repeat</keyword>
<dbReference type="InterPro" id="IPR056832">
    <property type="entry name" value="ARM_TT21_2nd"/>
</dbReference>
<dbReference type="InterPro" id="IPR019734">
    <property type="entry name" value="TPR_rpt"/>
</dbReference>